<accession>C1MTB6</accession>
<dbReference type="RefSeq" id="XP_003058837.1">
    <property type="nucleotide sequence ID" value="XM_003058791.1"/>
</dbReference>
<name>C1MTB6_MICPC</name>
<gene>
    <name evidence="1" type="ORF">MICPUCDRAFT_9106</name>
</gene>
<dbReference type="KEGG" id="mpp:MICPUCDRAFT_9106"/>
<evidence type="ECO:0000313" key="2">
    <source>
        <dbReference type="Proteomes" id="UP000001876"/>
    </source>
</evidence>
<proteinExistence type="predicted"/>
<keyword evidence="2" id="KW-1185">Reference proteome</keyword>
<sequence>PISNETLLKIVLSQVPDREVNELVWEALGYVKSIELDMETLEGEEVWSPDNVFPKWKAAYPEPPDVIGVRRKYWQEIDAPVKAACAALTRSVAEEHKAGIKTTLRHYGWKGFRMDGLTPNMTRRAQVANWLLYYRRELRG</sequence>
<dbReference type="Pfam" id="PF08853">
    <property type="entry name" value="DUF1823"/>
    <property type="match status" value="1"/>
</dbReference>
<feature type="non-terminal residue" evidence="1">
    <location>
        <position position="1"/>
    </location>
</feature>
<dbReference type="eggNOG" id="ENOG502S188">
    <property type="taxonomic scope" value="Eukaryota"/>
</dbReference>
<feature type="non-terminal residue" evidence="1">
    <location>
        <position position="140"/>
    </location>
</feature>
<reference evidence="1 2" key="1">
    <citation type="journal article" date="2009" name="Science">
        <title>Green evolution and dynamic adaptations revealed by genomes of the marine picoeukaryotes Micromonas.</title>
        <authorList>
            <person name="Worden A.Z."/>
            <person name="Lee J.H."/>
            <person name="Mock T."/>
            <person name="Rouze P."/>
            <person name="Simmons M.P."/>
            <person name="Aerts A.L."/>
            <person name="Allen A.E."/>
            <person name="Cuvelier M.L."/>
            <person name="Derelle E."/>
            <person name="Everett M.V."/>
            <person name="Foulon E."/>
            <person name="Grimwood J."/>
            <person name="Gundlach H."/>
            <person name="Henrissat B."/>
            <person name="Napoli C."/>
            <person name="McDonald S.M."/>
            <person name="Parker M.S."/>
            <person name="Rombauts S."/>
            <person name="Salamov A."/>
            <person name="Von Dassow P."/>
            <person name="Badger J.H."/>
            <person name="Coutinho P.M."/>
            <person name="Demir E."/>
            <person name="Dubchak I."/>
            <person name="Gentemann C."/>
            <person name="Eikrem W."/>
            <person name="Gready J.E."/>
            <person name="John U."/>
            <person name="Lanier W."/>
            <person name="Lindquist E.A."/>
            <person name="Lucas S."/>
            <person name="Mayer K.F."/>
            <person name="Moreau H."/>
            <person name="Not F."/>
            <person name="Otillar R."/>
            <person name="Panaud O."/>
            <person name="Pangilinan J."/>
            <person name="Paulsen I."/>
            <person name="Piegu B."/>
            <person name="Poliakov A."/>
            <person name="Robbens S."/>
            <person name="Schmutz J."/>
            <person name="Toulza E."/>
            <person name="Wyss T."/>
            <person name="Zelensky A."/>
            <person name="Zhou K."/>
            <person name="Armbrust E.V."/>
            <person name="Bhattacharya D."/>
            <person name="Goodenough U.W."/>
            <person name="Van de Peer Y."/>
            <person name="Grigoriev I.V."/>
        </authorList>
    </citation>
    <scope>NUCLEOTIDE SEQUENCE [LARGE SCALE GENOMIC DNA]</scope>
    <source>
        <strain evidence="1 2">CCMP1545</strain>
    </source>
</reference>
<dbReference type="AlphaFoldDB" id="C1MTB6"/>
<dbReference type="OMA" id="RATAVNW"/>
<dbReference type="GeneID" id="9684276"/>
<dbReference type="OrthoDB" id="4311at2759"/>
<evidence type="ECO:0000313" key="1">
    <source>
        <dbReference type="EMBL" id="EEH57292.1"/>
    </source>
</evidence>
<dbReference type="InterPro" id="IPR014952">
    <property type="entry name" value="DUF1823"/>
</dbReference>
<dbReference type="Gene3D" id="1.10.418.90">
    <property type="entry name" value="Protein of unknown function DUF1823"/>
    <property type="match status" value="1"/>
</dbReference>
<dbReference type="Proteomes" id="UP000001876">
    <property type="component" value="Unassembled WGS sequence"/>
</dbReference>
<dbReference type="EMBL" id="GG663739">
    <property type="protein sequence ID" value="EEH57292.1"/>
    <property type="molecule type" value="Genomic_DNA"/>
</dbReference>
<organism evidence="2">
    <name type="scientific">Micromonas pusilla (strain CCMP1545)</name>
    <name type="common">Picoplanktonic green alga</name>
    <dbReference type="NCBI Taxonomy" id="564608"/>
    <lineage>
        <taxon>Eukaryota</taxon>
        <taxon>Viridiplantae</taxon>
        <taxon>Chlorophyta</taxon>
        <taxon>Mamiellophyceae</taxon>
        <taxon>Mamiellales</taxon>
        <taxon>Mamiellaceae</taxon>
        <taxon>Micromonas</taxon>
    </lineage>
</organism>
<protein>
    <submittedName>
        <fullName evidence="1">Predicted protein</fullName>
    </submittedName>
</protein>